<evidence type="ECO:0000313" key="2">
    <source>
        <dbReference type="Proteomes" id="UP000736335"/>
    </source>
</evidence>
<comment type="caution">
    <text evidence="1">The sequence shown here is derived from an EMBL/GenBank/DDBJ whole genome shotgun (WGS) entry which is preliminary data.</text>
</comment>
<reference evidence="1" key="2">
    <citation type="submission" date="2020-11" db="EMBL/GenBank/DDBJ databases">
        <authorList>
            <consortium name="DOE Joint Genome Institute"/>
            <person name="Kuo A."/>
            <person name="Miyauchi S."/>
            <person name="Kiss E."/>
            <person name="Drula E."/>
            <person name="Kohler A."/>
            <person name="Sanchez-Garcia M."/>
            <person name="Andreopoulos B."/>
            <person name="Barry K.W."/>
            <person name="Bonito G."/>
            <person name="Buee M."/>
            <person name="Carver A."/>
            <person name="Chen C."/>
            <person name="Cichocki N."/>
            <person name="Clum A."/>
            <person name="Culley D."/>
            <person name="Crous P.W."/>
            <person name="Fauchery L."/>
            <person name="Girlanda M."/>
            <person name="Hayes R."/>
            <person name="Keri Z."/>
            <person name="Labutti K."/>
            <person name="Lipzen A."/>
            <person name="Lombard V."/>
            <person name="Magnuson J."/>
            <person name="Maillard F."/>
            <person name="Morin E."/>
            <person name="Murat C."/>
            <person name="Nolan M."/>
            <person name="Ohm R."/>
            <person name="Pangilinan J."/>
            <person name="Pereira M."/>
            <person name="Perotto S."/>
            <person name="Peter M."/>
            <person name="Riley R."/>
            <person name="Sitrit Y."/>
            <person name="Stielow B."/>
            <person name="Szollosi G."/>
            <person name="Zifcakova L."/>
            <person name="Stursova M."/>
            <person name="Spatafora J.W."/>
            <person name="Tedersoo L."/>
            <person name="Vaario L.-M."/>
            <person name="Yamada A."/>
            <person name="Yan M."/>
            <person name="Wang P."/>
            <person name="Xu J."/>
            <person name="Bruns T."/>
            <person name="Baldrian P."/>
            <person name="Vilgalys R."/>
            <person name="Henrissat B."/>
            <person name="Grigoriev I.V."/>
            <person name="Hibbett D."/>
            <person name="Nagy L.G."/>
            <person name="Martin F.M."/>
        </authorList>
    </citation>
    <scope>NUCLEOTIDE SEQUENCE</scope>
    <source>
        <strain evidence="1">UH-Tt-Lm1</strain>
    </source>
</reference>
<dbReference type="EMBL" id="WIUZ02000023">
    <property type="protein sequence ID" value="KAF9778448.1"/>
    <property type="molecule type" value="Genomic_DNA"/>
</dbReference>
<dbReference type="OrthoDB" id="2915790at2759"/>
<dbReference type="Proteomes" id="UP000736335">
    <property type="component" value="Unassembled WGS sequence"/>
</dbReference>
<name>A0A9P6L1H1_9AGAM</name>
<dbReference type="AlphaFoldDB" id="A0A9P6L1H1"/>
<protein>
    <submittedName>
        <fullName evidence="1">Uncharacterized protein</fullName>
    </submittedName>
</protein>
<keyword evidence="2" id="KW-1185">Reference proteome</keyword>
<gene>
    <name evidence="1" type="ORF">BJ322DRAFT_1025150</name>
</gene>
<reference evidence="1" key="1">
    <citation type="journal article" date="2020" name="Nat. Commun.">
        <title>Large-scale genome sequencing of mycorrhizal fungi provides insights into the early evolution of symbiotic traits.</title>
        <authorList>
            <person name="Miyauchi S."/>
            <person name="Kiss E."/>
            <person name="Kuo A."/>
            <person name="Drula E."/>
            <person name="Kohler A."/>
            <person name="Sanchez-Garcia M."/>
            <person name="Morin E."/>
            <person name="Andreopoulos B."/>
            <person name="Barry K.W."/>
            <person name="Bonito G."/>
            <person name="Buee M."/>
            <person name="Carver A."/>
            <person name="Chen C."/>
            <person name="Cichocki N."/>
            <person name="Clum A."/>
            <person name="Culley D."/>
            <person name="Crous P.W."/>
            <person name="Fauchery L."/>
            <person name="Girlanda M."/>
            <person name="Hayes R.D."/>
            <person name="Keri Z."/>
            <person name="LaButti K."/>
            <person name="Lipzen A."/>
            <person name="Lombard V."/>
            <person name="Magnuson J."/>
            <person name="Maillard F."/>
            <person name="Murat C."/>
            <person name="Nolan M."/>
            <person name="Ohm R.A."/>
            <person name="Pangilinan J."/>
            <person name="Pereira M.F."/>
            <person name="Perotto S."/>
            <person name="Peter M."/>
            <person name="Pfister S."/>
            <person name="Riley R."/>
            <person name="Sitrit Y."/>
            <person name="Stielow J.B."/>
            <person name="Szollosi G."/>
            <person name="Zifcakova L."/>
            <person name="Stursova M."/>
            <person name="Spatafora J.W."/>
            <person name="Tedersoo L."/>
            <person name="Vaario L.M."/>
            <person name="Yamada A."/>
            <person name="Yan M."/>
            <person name="Wang P."/>
            <person name="Xu J."/>
            <person name="Bruns T."/>
            <person name="Baldrian P."/>
            <person name="Vilgalys R."/>
            <person name="Dunand C."/>
            <person name="Henrissat B."/>
            <person name="Grigoriev I.V."/>
            <person name="Hibbett D."/>
            <person name="Nagy L.G."/>
            <person name="Martin F.M."/>
        </authorList>
    </citation>
    <scope>NUCLEOTIDE SEQUENCE</scope>
    <source>
        <strain evidence="1">UH-Tt-Lm1</strain>
    </source>
</reference>
<proteinExistence type="predicted"/>
<organism evidence="1 2">
    <name type="scientific">Thelephora terrestris</name>
    <dbReference type="NCBI Taxonomy" id="56493"/>
    <lineage>
        <taxon>Eukaryota</taxon>
        <taxon>Fungi</taxon>
        <taxon>Dikarya</taxon>
        <taxon>Basidiomycota</taxon>
        <taxon>Agaricomycotina</taxon>
        <taxon>Agaricomycetes</taxon>
        <taxon>Thelephorales</taxon>
        <taxon>Thelephoraceae</taxon>
        <taxon>Thelephora</taxon>
    </lineage>
</organism>
<sequence length="239" mass="26782">MSDKRPPTVIYLPSSGGHTSSRIVSESEDRRRFRFRRYSFDEDGGLVVRTRNVSRDNLRQGGTAELLKALLPALIHDPTTYEESLSSICAAHNVDPSVVLALRYAVEQGSPSRPLERTVPVVRLTPHRHERAFLSGPRGSTVWYSTESYADMVKPPAVPATAGHIYIHTNMSTMVRQVWFYDANACWVAVTDQAKTVHPTLSDRVLNIRSDGTPNWITPSGFTSIQHRRGRAKSHSFRA</sequence>
<accession>A0A9P6L1H1</accession>
<evidence type="ECO:0000313" key="1">
    <source>
        <dbReference type="EMBL" id="KAF9778448.1"/>
    </source>
</evidence>